<keyword evidence="1" id="KW-0472">Membrane</keyword>
<protein>
    <submittedName>
        <fullName evidence="2">Uncharacterized protein</fullName>
    </submittedName>
</protein>
<dbReference type="Proteomes" id="UP000297403">
    <property type="component" value="Unassembled WGS sequence"/>
</dbReference>
<name>A0AAQ2HEN0_9MICO</name>
<feature type="transmembrane region" description="Helical" evidence="1">
    <location>
        <begin position="26"/>
        <end position="48"/>
    </location>
</feature>
<dbReference type="EMBL" id="SOFY01000070">
    <property type="protein sequence ID" value="TFC43423.1"/>
    <property type="molecule type" value="Genomic_DNA"/>
</dbReference>
<feature type="transmembrane region" description="Helical" evidence="1">
    <location>
        <begin position="140"/>
        <end position="163"/>
    </location>
</feature>
<sequence>MGRPSGRTSPQASAARPKLDKARGGFMAGSLLMAAFLLLTVLNGLLAGGHMGPGDGERLYRGAIEWPWIPLPAWLVIAVALIAPVSVAMMLRHFTRDDRPLLVYLVMMTLVIYVMLPLLYSTMYRDPTGLPVGVDSYGGFGWHWIGSVFQVVTLSMILFRALLLTLQKPRALEPAEVSL</sequence>
<keyword evidence="1" id="KW-0812">Transmembrane</keyword>
<dbReference type="AlphaFoldDB" id="A0AAQ2HEN0"/>
<feature type="transmembrane region" description="Helical" evidence="1">
    <location>
        <begin position="101"/>
        <end position="120"/>
    </location>
</feature>
<evidence type="ECO:0000313" key="2">
    <source>
        <dbReference type="EMBL" id="TFC43423.1"/>
    </source>
</evidence>
<keyword evidence="1" id="KW-1133">Transmembrane helix</keyword>
<dbReference type="RefSeq" id="WP_134451749.1">
    <property type="nucleotide sequence ID" value="NZ_SOFY01000070.1"/>
</dbReference>
<organism evidence="2 3">
    <name type="scientific">Cryobacterium shii</name>
    <dbReference type="NCBI Taxonomy" id="1259235"/>
    <lineage>
        <taxon>Bacteria</taxon>
        <taxon>Bacillati</taxon>
        <taxon>Actinomycetota</taxon>
        <taxon>Actinomycetes</taxon>
        <taxon>Micrococcales</taxon>
        <taxon>Microbacteriaceae</taxon>
        <taxon>Cryobacterium</taxon>
    </lineage>
</organism>
<gene>
    <name evidence="2" type="ORF">E3O49_13260</name>
</gene>
<accession>A0AAQ2HEN0</accession>
<proteinExistence type="predicted"/>
<comment type="caution">
    <text evidence="2">The sequence shown here is derived from an EMBL/GenBank/DDBJ whole genome shotgun (WGS) entry which is preliminary data.</text>
</comment>
<reference evidence="2 3" key="1">
    <citation type="submission" date="2019-03" db="EMBL/GenBank/DDBJ databases">
        <title>Genomics of glacier-inhabiting Cryobacterium strains.</title>
        <authorList>
            <person name="Liu Q."/>
            <person name="Xin Y.-H."/>
        </authorList>
    </citation>
    <scope>NUCLEOTIDE SEQUENCE [LARGE SCALE GENOMIC DNA]</scope>
    <source>
        <strain evidence="3">TMT1-22</strain>
    </source>
</reference>
<evidence type="ECO:0000256" key="1">
    <source>
        <dbReference type="SAM" id="Phobius"/>
    </source>
</evidence>
<evidence type="ECO:0000313" key="3">
    <source>
        <dbReference type="Proteomes" id="UP000297403"/>
    </source>
</evidence>
<keyword evidence="3" id="KW-1185">Reference proteome</keyword>
<feature type="transmembrane region" description="Helical" evidence="1">
    <location>
        <begin position="68"/>
        <end position="89"/>
    </location>
</feature>